<dbReference type="Gene3D" id="3.40.640.10">
    <property type="entry name" value="Type I PLP-dependent aspartate aminotransferase-like (Major domain)"/>
    <property type="match status" value="1"/>
</dbReference>
<dbReference type="EMBL" id="LFWZ01000013">
    <property type="protein sequence ID" value="KON31113.1"/>
    <property type="molecule type" value="Genomic_DNA"/>
</dbReference>
<dbReference type="GO" id="GO:0008483">
    <property type="term" value="F:transaminase activity"/>
    <property type="evidence" value="ECO:0007669"/>
    <property type="project" value="InterPro"/>
</dbReference>
<evidence type="ECO:0000256" key="2">
    <source>
        <dbReference type="ARBA" id="ARBA00001933"/>
    </source>
</evidence>
<dbReference type="Proteomes" id="UP000037210">
    <property type="component" value="Unassembled WGS sequence"/>
</dbReference>
<accession>A0A0M0BR99</accession>
<dbReference type="InterPro" id="IPR015422">
    <property type="entry name" value="PyrdxlP-dep_Trfase_small"/>
</dbReference>
<evidence type="ECO:0000256" key="6">
    <source>
        <dbReference type="RuleBase" id="RU003560"/>
    </source>
</evidence>
<evidence type="ECO:0000256" key="3">
    <source>
        <dbReference type="ARBA" id="ARBA00022898"/>
    </source>
</evidence>
<dbReference type="Gene3D" id="3.90.1150.10">
    <property type="entry name" value="Aspartate Aminotransferase, domain 1"/>
    <property type="match status" value="1"/>
</dbReference>
<dbReference type="PROSITE" id="PS00600">
    <property type="entry name" value="AA_TRANSFER_CLASS_3"/>
    <property type="match status" value="1"/>
</dbReference>
<dbReference type="SUPFAM" id="SSF53383">
    <property type="entry name" value="PLP-dependent transferases"/>
    <property type="match status" value="1"/>
</dbReference>
<evidence type="ECO:0000313" key="7">
    <source>
        <dbReference type="EMBL" id="KON31113.1"/>
    </source>
</evidence>
<dbReference type="PANTHER" id="PTHR43713:SF3">
    <property type="entry name" value="GLUTAMATE-1-SEMIALDEHYDE 2,1-AMINOMUTASE 1, CHLOROPLASTIC-RELATED"/>
    <property type="match status" value="1"/>
</dbReference>
<dbReference type="InterPro" id="IPR015421">
    <property type="entry name" value="PyrdxlP-dep_Trfase_major"/>
</dbReference>
<comment type="similarity">
    <text evidence="6">Belongs to the class-III pyridoxal-phosphate-dependent aminotransferase family.</text>
</comment>
<comment type="cofactor">
    <cofactor evidence="2">
        <name>pyridoxal 5'-phosphate</name>
        <dbReference type="ChEBI" id="CHEBI:597326"/>
    </cofactor>
</comment>
<evidence type="ECO:0000256" key="4">
    <source>
        <dbReference type="ARBA" id="ARBA00023235"/>
    </source>
</evidence>
<evidence type="ECO:0008006" key="9">
    <source>
        <dbReference type="Google" id="ProtNLM"/>
    </source>
</evidence>
<keyword evidence="3 6" id="KW-0663">Pyridoxal phosphate</keyword>
<evidence type="ECO:0000256" key="5">
    <source>
        <dbReference type="ARBA" id="ARBA00023444"/>
    </source>
</evidence>
<reference evidence="7 8" key="1">
    <citation type="submission" date="2015-06" db="EMBL/GenBank/DDBJ databases">
        <title>New insights into the roles of widespread benthic archaea in carbon and nitrogen cycling.</title>
        <authorList>
            <person name="Lazar C.S."/>
            <person name="Baker B.J."/>
            <person name="Seitz K.W."/>
            <person name="Hyde A.S."/>
            <person name="Dick G.J."/>
            <person name="Hinrichs K.-U."/>
            <person name="Teske A.P."/>
        </authorList>
    </citation>
    <scope>NUCLEOTIDE SEQUENCE [LARGE SCALE GENOMIC DNA]</scope>
    <source>
        <strain evidence="7">DG-45</strain>
    </source>
</reference>
<dbReference type="InterPro" id="IPR015424">
    <property type="entry name" value="PyrdxlP-dep_Trfase"/>
</dbReference>
<sequence length="457" mass="49864">MSAEKEFLRSERQRWDRMNPGSRALYERACRVIPSGSTRLSTFYRPYPAYIARGEGSHVWDVDGNERVDNFFNAAVLICGHNHPRIMKAVEAQLACGTVLGGPTEVEVEMAEVLVERWPSAEMVRFTSTGSEAILQACRVARSYTGKEKIGKFEGSYHGCWDAVDISVAPPLEKAGPPVNPNSVRQHEGIPEGVLRNTITMPYNDAEAAAEAIRRHADELAAVVVEPAASFCSVLPREGFLEAVREVTERYGIVLVFDEIVSQGVSPGGAQKLFGVTPDITTLGKLIGGGFPIGALVGREEIMEPVLRLPESGSPRLSFSGTYNAFPVTMAAGIATHELLTPDTYERMDKLSKEVQAGLRRTLGGLGIETHVGGLGRHYNISWTKEAHVDYRSRAAAAPRIASHLQLAMLNRGVHRPGILCSVTTREDVKKILGAFEESLTALKPVVREVAPHLISE</sequence>
<evidence type="ECO:0000256" key="1">
    <source>
        <dbReference type="ARBA" id="ARBA00001579"/>
    </source>
</evidence>
<dbReference type="Pfam" id="PF00202">
    <property type="entry name" value="Aminotran_3"/>
    <property type="match status" value="1"/>
</dbReference>
<organism evidence="7 8">
    <name type="scientific">miscellaneous Crenarchaeota group-15 archaeon DG-45</name>
    <dbReference type="NCBI Taxonomy" id="1685127"/>
    <lineage>
        <taxon>Archaea</taxon>
        <taxon>Candidatus Bathyarchaeota</taxon>
        <taxon>MCG-15</taxon>
    </lineage>
</organism>
<dbReference type="InterPro" id="IPR005814">
    <property type="entry name" value="Aminotrans_3"/>
</dbReference>
<comment type="catalytic activity">
    <reaction evidence="1">
        <text>(S)-4-amino-5-oxopentanoate = 5-aminolevulinate</text>
        <dbReference type="Rhea" id="RHEA:14265"/>
        <dbReference type="ChEBI" id="CHEBI:57501"/>
        <dbReference type="ChEBI" id="CHEBI:356416"/>
        <dbReference type="EC" id="5.4.3.8"/>
    </reaction>
</comment>
<comment type="pathway">
    <text evidence="5">Porphyrin-containing compound metabolism.</text>
</comment>
<comment type="caution">
    <text evidence="7">The sequence shown here is derived from an EMBL/GenBank/DDBJ whole genome shotgun (WGS) entry which is preliminary data.</text>
</comment>
<dbReference type="InterPro" id="IPR049704">
    <property type="entry name" value="Aminotrans_3_PPA_site"/>
</dbReference>
<keyword evidence="4" id="KW-0413">Isomerase</keyword>
<evidence type="ECO:0000313" key="8">
    <source>
        <dbReference type="Proteomes" id="UP000037210"/>
    </source>
</evidence>
<proteinExistence type="inferred from homology"/>
<gene>
    <name evidence="7" type="ORF">AC482_01950</name>
</gene>
<protein>
    <recommendedName>
        <fullName evidence="9">Aspartate aminotransferase family protein</fullName>
    </recommendedName>
</protein>
<dbReference type="GO" id="GO:0030170">
    <property type="term" value="F:pyridoxal phosphate binding"/>
    <property type="evidence" value="ECO:0007669"/>
    <property type="project" value="InterPro"/>
</dbReference>
<dbReference type="PANTHER" id="PTHR43713">
    <property type="entry name" value="GLUTAMATE-1-SEMIALDEHYDE 2,1-AMINOMUTASE"/>
    <property type="match status" value="1"/>
</dbReference>
<name>A0A0M0BR99_9ARCH</name>
<dbReference type="AlphaFoldDB" id="A0A0M0BR99"/>
<dbReference type="GO" id="GO:0042286">
    <property type="term" value="F:glutamate-1-semialdehyde 2,1-aminomutase activity"/>
    <property type="evidence" value="ECO:0007669"/>
    <property type="project" value="UniProtKB-EC"/>
</dbReference>
<dbReference type="CDD" id="cd00610">
    <property type="entry name" value="OAT_like"/>
    <property type="match status" value="1"/>
</dbReference>